<evidence type="ECO:0000256" key="8">
    <source>
        <dbReference type="ARBA" id="ARBA00022741"/>
    </source>
</evidence>
<organism evidence="17 18">
    <name type="scientific">Azonexus hydrophilus</name>
    <dbReference type="NCBI Taxonomy" id="418702"/>
    <lineage>
        <taxon>Bacteria</taxon>
        <taxon>Pseudomonadati</taxon>
        <taxon>Pseudomonadota</taxon>
        <taxon>Betaproteobacteria</taxon>
        <taxon>Rhodocyclales</taxon>
        <taxon>Azonexaceae</taxon>
        <taxon>Azonexus</taxon>
    </lineage>
</organism>
<comment type="caution">
    <text evidence="17">The sequence shown here is derived from an EMBL/GenBank/DDBJ whole genome shotgun (WGS) entry which is preliminary data.</text>
</comment>
<feature type="binding site" evidence="14">
    <location>
        <position position="205"/>
    </location>
    <ligand>
        <name>Mg(2+)</name>
        <dbReference type="ChEBI" id="CHEBI:18420"/>
    </ligand>
</feature>
<keyword evidence="11 14" id="KW-0460">Magnesium</keyword>
<feature type="region of interest" description="Important for the catalytic mechanism of dephosphorylation" evidence="14">
    <location>
        <begin position="267"/>
        <end position="272"/>
    </location>
</feature>
<dbReference type="GO" id="GO:0000155">
    <property type="term" value="F:phosphorelay sensor kinase activity"/>
    <property type="evidence" value="ECO:0007669"/>
    <property type="project" value="InterPro"/>
</dbReference>
<keyword evidence="9 14" id="KW-0418">Kinase</keyword>
<dbReference type="Pfam" id="PF02603">
    <property type="entry name" value="Hpr_kinase_N"/>
    <property type="match status" value="1"/>
</dbReference>
<evidence type="ECO:0000259" key="15">
    <source>
        <dbReference type="Pfam" id="PF02603"/>
    </source>
</evidence>
<dbReference type="Gene3D" id="3.40.50.300">
    <property type="entry name" value="P-loop containing nucleotide triphosphate hydrolases"/>
    <property type="match status" value="1"/>
</dbReference>
<dbReference type="CDD" id="cd01918">
    <property type="entry name" value="HprK_C"/>
    <property type="match status" value="1"/>
</dbReference>
<dbReference type="InterPro" id="IPR028979">
    <property type="entry name" value="Ser_kin/Pase_Hpr-like_N_sf"/>
</dbReference>
<name>A0A1R1IBL2_9RHOO</name>
<evidence type="ECO:0000256" key="1">
    <source>
        <dbReference type="ARBA" id="ARBA00001120"/>
    </source>
</evidence>
<evidence type="ECO:0000256" key="10">
    <source>
        <dbReference type="ARBA" id="ARBA00022840"/>
    </source>
</evidence>
<dbReference type="OrthoDB" id="9778803at2"/>
<dbReference type="GO" id="GO:0004674">
    <property type="term" value="F:protein serine/threonine kinase activity"/>
    <property type="evidence" value="ECO:0007669"/>
    <property type="project" value="UniProtKB-KW"/>
</dbReference>
<dbReference type="STRING" id="418702.BJN45_00040"/>
<feature type="active site" description="Proton acceptor; for phosphorylation activity. Proton donor; for dephosphorylation activity" evidence="14">
    <location>
        <position position="180"/>
    </location>
</feature>
<dbReference type="InterPro" id="IPR027417">
    <property type="entry name" value="P-loop_NTPase"/>
</dbReference>
<dbReference type="EMBL" id="MTHD01000001">
    <property type="protein sequence ID" value="OMG56072.1"/>
    <property type="molecule type" value="Genomic_DNA"/>
</dbReference>
<evidence type="ECO:0000256" key="7">
    <source>
        <dbReference type="ARBA" id="ARBA00022723"/>
    </source>
</evidence>
<feature type="active site" evidence="14">
    <location>
        <position position="246"/>
    </location>
</feature>
<dbReference type="GO" id="GO:0005524">
    <property type="term" value="F:ATP binding"/>
    <property type="evidence" value="ECO:0007669"/>
    <property type="project" value="UniProtKB-UniRule"/>
</dbReference>
<keyword evidence="8 14" id="KW-0547">Nucleotide-binding</keyword>
<gene>
    <name evidence="14" type="primary">hprK</name>
    <name evidence="17" type="ORF">BJN45_00040</name>
</gene>
<evidence type="ECO:0000256" key="14">
    <source>
        <dbReference type="HAMAP-Rule" id="MF_01249"/>
    </source>
</evidence>
<evidence type="ECO:0000256" key="13">
    <source>
        <dbReference type="ARBA" id="ARBA00047657"/>
    </source>
</evidence>
<evidence type="ECO:0000256" key="2">
    <source>
        <dbReference type="ARBA" id="ARBA00001946"/>
    </source>
</evidence>
<comment type="similarity">
    <text evidence="3 14">Belongs to the HPrK/P family.</text>
</comment>
<dbReference type="SUPFAM" id="SSF53795">
    <property type="entry name" value="PEP carboxykinase-like"/>
    <property type="match status" value="1"/>
</dbReference>
<feature type="domain" description="HPr kinase/phosphorylase C-terminal" evidence="16">
    <location>
        <begin position="133"/>
        <end position="302"/>
    </location>
</feature>
<proteinExistence type="inferred from homology"/>
<comment type="catalytic activity">
    <reaction evidence="13 14">
        <text>[HPr protein]-O-phospho-L-serine + phosphate + H(+) = [HPr protein]-L-serine + diphosphate</text>
        <dbReference type="Rhea" id="RHEA:46604"/>
        <dbReference type="Rhea" id="RHEA-COMP:11602"/>
        <dbReference type="Rhea" id="RHEA-COMP:11603"/>
        <dbReference type="ChEBI" id="CHEBI:15378"/>
        <dbReference type="ChEBI" id="CHEBI:29999"/>
        <dbReference type="ChEBI" id="CHEBI:33019"/>
        <dbReference type="ChEBI" id="CHEBI:43474"/>
        <dbReference type="ChEBI" id="CHEBI:83421"/>
    </reaction>
</comment>
<evidence type="ECO:0000313" key="18">
    <source>
        <dbReference type="Proteomes" id="UP000187526"/>
    </source>
</evidence>
<dbReference type="SUPFAM" id="SSF75138">
    <property type="entry name" value="HprK N-terminal domain-like"/>
    <property type="match status" value="1"/>
</dbReference>
<feature type="active site" evidence="14">
    <location>
        <position position="162"/>
    </location>
</feature>
<evidence type="ECO:0000313" key="17">
    <source>
        <dbReference type="EMBL" id="OMG56072.1"/>
    </source>
</evidence>
<feature type="binding site" evidence="14">
    <location>
        <position position="163"/>
    </location>
    <ligand>
        <name>Mg(2+)</name>
        <dbReference type="ChEBI" id="CHEBI:18420"/>
    </ligand>
</feature>
<comment type="catalytic activity">
    <reaction evidence="1 14">
        <text>[HPr protein]-L-serine + ATP = [HPr protein]-O-phospho-L-serine + ADP + H(+)</text>
        <dbReference type="Rhea" id="RHEA:46600"/>
        <dbReference type="Rhea" id="RHEA-COMP:11602"/>
        <dbReference type="Rhea" id="RHEA-COMP:11603"/>
        <dbReference type="ChEBI" id="CHEBI:15378"/>
        <dbReference type="ChEBI" id="CHEBI:29999"/>
        <dbReference type="ChEBI" id="CHEBI:30616"/>
        <dbReference type="ChEBI" id="CHEBI:83421"/>
        <dbReference type="ChEBI" id="CHEBI:456216"/>
    </reaction>
</comment>
<dbReference type="PANTHER" id="PTHR30305">
    <property type="entry name" value="PROTEIN YJDM-RELATED"/>
    <property type="match status" value="1"/>
</dbReference>
<keyword evidence="10 14" id="KW-0067">ATP-binding</keyword>
<feature type="region of interest" description="Important for the catalytic mechanism of both phosphorylation and dephosphorylation" evidence="14">
    <location>
        <begin position="204"/>
        <end position="213"/>
    </location>
</feature>
<evidence type="ECO:0000256" key="12">
    <source>
        <dbReference type="ARBA" id="ARBA00023268"/>
    </source>
</evidence>
<comment type="cofactor">
    <cofactor evidence="2 14">
        <name>Mg(2+)</name>
        <dbReference type="ChEBI" id="CHEBI:18420"/>
    </cofactor>
</comment>
<keyword evidence="6 14" id="KW-0808">Transferase</keyword>
<evidence type="ECO:0000256" key="6">
    <source>
        <dbReference type="ARBA" id="ARBA00022679"/>
    </source>
</evidence>
<dbReference type="InterPro" id="IPR011104">
    <property type="entry name" value="Hpr_kin/Pase_C"/>
</dbReference>
<evidence type="ECO:0000256" key="9">
    <source>
        <dbReference type="ARBA" id="ARBA00022777"/>
    </source>
</evidence>
<dbReference type="Proteomes" id="UP000187526">
    <property type="component" value="Unassembled WGS sequence"/>
</dbReference>
<accession>A0A1R1IBL2</accession>
<dbReference type="FunFam" id="3.40.50.300:FF:000174">
    <property type="entry name" value="HPr kinase/phosphorylase"/>
    <property type="match status" value="1"/>
</dbReference>
<reference evidence="17 18" key="1">
    <citation type="submission" date="2016-10" db="EMBL/GenBank/DDBJ databases">
        <title>Alkaliphiles isolated from bioreactors.</title>
        <authorList>
            <person name="Salah Z."/>
            <person name="Rout S.P."/>
            <person name="Humphreys P.N."/>
        </authorList>
    </citation>
    <scope>NUCLEOTIDE SEQUENCE [LARGE SCALE GENOMIC DNA]</scope>
    <source>
        <strain evidence="17 18">ZS02</strain>
    </source>
</reference>
<dbReference type="GO" id="GO:0004712">
    <property type="term" value="F:protein serine/threonine/tyrosine kinase activity"/>
    <property type="evidence" value="ECO:0007669"/>
    <property type="project" value="UniProtKB-UniRule"/>
</dbReference>
<dbReference type="RefSeq" id="WP_076090868.1">
    <property type="nucleotide sequence ID" value="NZ_MTHD01000001.1"/>
</dbReference>
<feature type="domain" description="HPr(Ser) kinase/phosphorylase N-terminal" evidence="15">
    <location>
        <begin position="4"/>
        <end position="130"/>
    </location>
</feature>
<dbReference type="PROSITE" id="PS00675">
    <property type="entry name" value="SIGMA54_INTERACT_1"/>
    <property type="match status" value="1"/>
</dbReference>
<keyword evidence="12 14" id="KW-0511">Multifunctional enzyme</keyword>
<feature type="binding site" evidence="14">
    <location>
        <begin position="156"/>
        <end position="163"/>
    </location>
    <ligand>
        <name>ATP</name>
        <dbReference type="ChEBI" id="CHEBI:30616"/>
    </ligand>
</feature>
<evidence type="ECO:0000259" key="16">
    <source>
        <dbReference type="Pfam" id="PF07475"/>
    </source>
</evidence>
<keyword evidence="7 14" id="KW-0479">Metal-binding</keyword>
<evidence type="ECO:0000256" key="4">
    <source>
        <dbReference type="ARBA" id="ARBA00011643"/>
    </source>
</evidence>
<dbReference type="PANTHER" id="PTHR30305:SF1">
    <property type="entry name" value="HPR KINASE_PHOSPHORYLASE"/>
    <property type="match status" value="1"/>
</dbReference>
<dbReference type="GO" id="GO:0000287">
    <property type="term" value="F:magnesium ion binding"/>
    <property type="evidence" value="ECO:0007669"/>
    <property type="project" value="UniProtKB-UniRule"/>
</dbReference>
<dbReference type="EC" id="2.7.4.-" evidence="14"/>
<dbReference type="Pfam" id="PF07475">
    <property type="entry name" value="Hpr_kinase_C"/>
    <property type="match status" value="1"/>
</dbReference>
<comment type="subunit">
    <text evidence="4 14">Homohexamer.</text>
</comment>
<dbReference type="InterPro" id="IPR011126">
    <property type="entry name" value="Hpr_kin/Pase_Hpr_N"/>
</dbReference>
<comment type="function">
    <text evidence="14">Catalyzes the ATP- as well as the pyrophosphate-dependent phosphorylation of a specific serine residue in HPr, a phosphocarrier protein of the phosphoenolpyruvate-dependent sugar phosphotransferase system (PTS). HprK/P also catalyzes the pyrophosphate-producing, inorganic phosphate-dependent dephosphorylation (phosphorolysis) of seryl-phosphorylated HPr (P-Ser-HPr).</text>
</comment>
<dbReference type="InterPro" id="IPR003755">
    <property type="entry name" value="HPr(Ser)_kin/Pase"/>
</dbReference>
<comment type="miscellaneous">
    <text evidence="14">Both phosphorylation and phosphorolysis are carried out by the same active site and suggest a common mechanism for both reactions.</text>
</comment>
<dbReference type="EC" id="2.7.11.-" evidence="14"/>
<keyword evidence="5 14" id="KW-0723">Serine/threonine-protein kinase</keyword>
<evidence type="ECO:0000256" key="5">
    <source>
        <dbReference type="ARBA" id="ARBA00022527"/>
    </source>
</evidence>
<dbReference type="Gene3D" id="3.40.1390.20">
    <property type="entry name" value="HprK N-terminal domain-like"/>
    <property type="match status" value="1"/>
</dbReference>
<evidence type="ECO:0000256" key="11">
    <source>
        <dbReference type="ARBA" id="ARBA00022842"/>
    </source>
</evidence>
<keyword evidence="18" id="KW-1185">Reference proteome</keyword>
<comment type="domain">
    <text evidence="14">The Walker A ATP-binding motif also binds Pi and PPi.</text>
</comment>
<dbReference type="NCBIfam" id="TIGR00679">
    <property type="entry name" value="hpr-ser"/>
    <property type="match status" value="1"/>
</dbReference>
<dbReference type="AlphaFoldDB" id="A0A1R1IBL2"/>
<evidence type="ECO:0000256" key="3">
    <source>
        <dbReference type="ARBA" id="ARBA00006883"/>
    </source>
</evidence>
<dbReference type="HAMAP" id="MF_01249">
    <property type="entry name" value="HPr_kinase"/>
    <property type="match status" value="1"/>
</dbReference>
<feature type="active site" evidence="14">
    <location>
        <position position="141"/>
    </location>
</feature>
<dbReference type="GO" id="GO:0006109">
    <property type="term" value="P:regulation of carbohydrate metabolic process"/>
    <property type="evidence" value="ECO:0007669"/>
    <property type="project" value="UniProtKB-UniRule"/>
</dbReference>
<dbReference type="InterPro" id="IPR025662">
    <property type="entry name" value="Sigma_54_int_dom_ATP-bd_1"/>
</dbReference>
<sequence length="311" mass="34518">MRHISLDQLYQDNREKLLFNWTVGHRADRRIELKAASNYGADVVGHINIIHPERLQVMGQAEYDWAMRIGERRFGQLFIDLLSARTPAMIVADGLKPPDFVVDACMAADVPLILSPKHCSAVIDHLRIYLSARLADTVSLHGVFMDVLGMGVLITGDSGVGKSELALELISRGHGLVADDVVEMARIAPTTIEGRCPGMLRDFLEVRGLGLLNIRTIFGETASRRKMKLKLIVHLQRTLSSEDAPRLPLDAQSQEVLGVPIRKVVIPVAAGRNLAVLLEAAVRNTILQYRGIDSMQDFVERQARMMSDEDV</sequence>
<protein>
    <recommendedName>
        <fullName evidence="14">HPr kinase/phosphorylase</fullName>
        <shortName evidence="14">HPrK/P</shortName>
        <ecNumber evidence="14">2.7.11.-</ecNumber>
        <ecNumber evidence="14">2.7.4.-</ecNumber>
    </recommendedName>
    <alternativeName>
        <fullName evidence="14">HPr(Ser) kinase/phosphorylase</fullName>
    </alternativeName>
</protein>